<dbReference type="Proteomes" id="UP000604046">
    <property type="component" value="Unassembled WGS sequence"/>
</dbReference>
<evidence type="ECO:0000313" key="2">
    <source>
        <dbReference type="Proteomes" id="UP000604046"/>
    </source>
</evidence>
<accession>A0A812RJ00</accession>
<sequence length="112" mass="12653">MEEAGGLLRVENPVTLASRKLPETRRRCQDECQPEPSRTERRLALRAMQCQRSSCFKEISSKKATLACWCPLFHSVLGVAALRDALRPKACHIPSHPRCASVCQGQRNRPLR</sequence>
<proteinExistence type="predicted"/>
<comment type="caution">
    <text evidence="1">The sequence shown here is derived from an EMBL/GenBank/DDBJ whole genome shotgun (WGS) entry which is preliminary data.</text>
</comment>
<dbReference type="AlphaFoldDB" id="A0A812RJ00"/>
<organism evidence="1 2">
    <name type="scientific">Symbiodinium natans</name>
    <dbReference type="NCBI Taxonomy" id="878477"/>
    <lineage>
        <taxon>Eukaryota</taxon>
        <taxon>Sar</taxon>
        <taxon>Alveolata</taxon>
        <taxon>Dinophyceae</taxon>
        <taxon>Suessiales</taxon>
        <taxon>Symbiodiniaceae</taxon>
        <taxon>Symbiodinium</taxon>
    </lineage>
</organism>
<keyword evidence="2" id="KW-1185">Reference proteome</keyword>
<reference evidence="1" key="1">
    <citation type="submission" date="2021-02" db="EMBL/GenBank/DDBJ databases">
        <authorList>
            <person name="Dougan E. K."/>
            <person name="Rhodes N."/>
            <person name="Thang M."/>
            <person name="Chan C."/>
        </authorList>
    </citation>
    <scope>NUCLEOTIDE SEQUENCE</scope>
</reference>
<name>A0A812RJ00_9DINO</name>
<evidence type="ECO:0000313" key="1">
    <source>
        <dbReference type="EMBL" id="CAE7439684.1"/>
    </source>
</evidence>
<protein>
    <submittedName>
        <fullName evidence="1">Uncharacterized protein</fullName>
    </submittedName>
</protein>
<gene>
    <name evidence="1" type="ORF">SNAT2548_LOCUS23891</name>
</gene>
<dbReference type="EMBL" id="CAJNDS010002338">
    <property type="protein sequence ID" value="CAE7439684.1"/>
    <property type="molecule type" value="Genomic_DNA"/>
</dbReference>